<dbReference type="SUPFAM" id="SSF51735">
    <property type="entry name" value="NAD(P)-binding Rossmann-fold domains"/>
    <property type="match status" value="1"/>
</dbReference>
<sequence length="293" mass="31755">MAKLNIVVIGFGRVGRACAMALRNTDYLALAGVVRRPVSPMKLPDPFGKIPVVTHIRDLKRVDVALICVPAEIVLGVVRELLQAEIPIVENAVLEGPSLETHYDAIGNAARHHHTCAIVGAGWNPGMLPLFERAFTTLIPDGRTKRTSRPGASLHHTEMVENIEGIKGALATEMRDGQGQLTRYVYVEFAKNVKDVAGSGRTSLDEVEAALAADPLFVGEQTRVFEVESIAALEEEGRGILLERTGTERTGAHATLLLEGRFDVATFAARVMLDAAQRIPSLKPGAHRYSLWG</sequence>
<dbReference type="SUPFAM" id="SSF55347">
    <property type="entry name" value="Glyceraldehyde-3-phosphate dehydrogenase-like, C-terminal domain"/>
    <property type="match status" value="1"/>
</dbReference>
<accession>A0A1H2TCM9</accession>
<dbReference type="EMBL" id="FNNH01000010">
    <property type="protein sequence ID" value="SDW41527.1"/>
    <property type="molecule type" value="Genomic_DNA"/>
</dbReference>
<evidence type="ECO:0000313" key="2">
    <source>
        <dbReference type="EMBL" id="SDW41527.1"/>
    </source>
</evidence>
<name>A0A1H2TCM9_9PROT</name>
<dbReference type="InterPro" id="IPR036291">
    <property type="entry name" value="NAD(P)-bd_dom_sf"/>
</dbReference>
<dbReference type="InterPro" id="IPR003781">
    <property type="entry name" value="CoA-bd"/>
</dbReference>
<dbReference type="Pfam" id="PF02629">
    <property type="entry name" value="CoA_binding"/>
    <property type="match status" value="1"/>
</dbReference>
<reference evidence="2 3" key="1">
    <citation type="submission" date="2016-10" db="EMBL/GenBank/DDBJ databases">
        <authorList>
            <person name="de Groot N.N."/>
        </authorList>
    </citation>
    <scope>NUCLEOTIDE SEQUENCE [LARGE SCALE GENOMIC DNA]</scope>
    <source>
        <strain evidence="2 3">Nm110</strain>
    </source>
</reference>
<dbReference type="Gene3D" id="3.40.50.720">
    <property type="entry name" value="NAD(P)-binding Rossmann-like Domain"/>
    <property type="match status" value="1"/>
</dbReference>
<protein>
    <submittedName>
        <fullName evidence="2">Diaminopimelate dehydrogenase</fullName>
    </submittedName>
</protein>
<dbReference type="AlphaFoldDB" id="A0A1H2TCM9"/>
<dbReference type="Proteomes" id="UP000183454">
    <property type="component" value="Unassembled WGS sequence"/>
</dbReference>
<evidence type="ECO:0000259" key="1">
    <source>
        <dbReference type="Pfam" id="PF02629"/>
    </source>
</evidence>
<gene>
    <name evidence="2" type="ORF">SAMN05421882_101071</name>
</gene>
<feature type="domain" description="CoA-binding" evidence="1">
    <location>
        <begin position="4"/>
        <end position="89"/>
    </location>
</feature>
<organism evidence="2 3">
    <name type="scientific">Nitrosomonas communis</name>
    <dbReference type="NCBI Taxonomy" id="44574"/>
    <lineage>
        <taxon>Bacteria</taxon>
        <taxon>Pseudomonadati</taxon>
        <taxon>Pseudomonadota</taxon>
        <taxon>Betaproteobacteria</taxon>
        <taxon>Nitrosomonadales</taxon>
        <taxon>Nitrosomonadaceae</taxon>
        <taxon>Nitrosomonas</taxon>
    </lineage>
</organism>
<dbReference type="RefSeq" id="WP_074666334.1">
    <property type="nucleotide sequence ID" value="NZ_FNNH01000010.1"/>
</dbReference>
<dbReference type="Gene3D" id="3.30.360.10">
    <property type="entry name" value="Dihydrodipicolinate Reductase, domain 2"/>
    <property type="match status" value="1"/>
</dbReference>
<evidence type="ECO:0000313" key="3">
    <source>
        <dbReference type="Proteomes" id="UP000183454"/>
    </source>
</evidence>
<proteinExistence type="predicted"/>